<dbReference type="Proteomes" id="UP000199110">
    <property type="component" value="Unassembled WGS sequence"/>
</dbReference>
<dbReference type="InterPro" id="IPR055570">
    <property type="entry name" value="DUF7146"/>
</dbReference>
<accession>A0A1I3J774</accession>
<dbReference type="Gene3D" id="3.40.1360.10">
    <property type="match status" value="1"/>
</dbReference>
<feature type="domain" description="DUF7146" evidence="2">
    <location>
        <begin position="94"/>
        <end position="194"/>
    </location>
</feature>
<sequence length="295" mass="31476">MTDACDLTQALGGKWYHRYGTAPCPVCQPQRKKGQTALTIANGRTGRLVLDCKKTGCAFFDILAAAGLRSGDYTPPEPAALALRDAERRADIRQRALQASRQWKEAQPIMGTLAETYLRTARGITCDLPQTLRFHGSCWHGPTANEYPALVALVEGSDGVAVHRTYLRADGMEKADIAPAKMMLGATTGGAVRLNQGPGPLVVAEGIETALTLASGLLRGPATVWAALSTSGIRGLRLPHATGRLTIAPDGDTPGREAVNELARRAQALGWQVSLFPAHIGRDWNDILMMSGENG</sequence>
<evidence type="ECO:0000259" key="1">
    <source>
        <dbReference type="Pfam" id="PF13362"/>
    </source>
</evidence>
<dbReference type="STRING" id="390807.SAMN04488095_1230"/>
<evidence type="ECO:0000313" key="4">
    <source>
        <dbReference type="Proteomes" id="UP000199110"/>
    </source>
</evidence>
<dbReference type="InterPro" id="IPR006171">
    <property type="entry name" value="TOPRIM_dom"/>
</dbReference>
<feature type="domain" description="Toprim" evidence="1">
    <location>
        <begin position="201"/>
        <end position="293"/>
    </location>
</feature>
<dbReference type="RefSeq" id="WP_092778059.1">
    <property type="nucleotide sequence ID" value="NZ_FORA01000001.1"/>
</dbReference>
<reference evidence="3 4" key="1">
    <citation type="submission" date="2016-10" db="EMBL/GenBank/DDBJ databases">
        <authorList>
            <person name="de Groot N.N."/>
        </authorList>
    </citation>
    <scope>NUCLEOTIDE SEQUENCE [LARGE SCALE GENOMIC DNA]</scope>
    <source>
        <strain evidence="3 4">DSM 19073</strain>
    </source>
</reference>
<keyword evidence="4" id="KW-1185">Reference proteome</keyword>
<gene>
    <name evidence="3" type="ORF">SAMN04488095_1230</name>
</gene>
<dbReference type="AlphaFoldDB" id="A0A1I3J774"/>
<dbReference type="Pfam" id="PF23639">
    <property type="entry name" value="DUF7146"/>
    <property type="match status" value="1"/>
</dbReference>
<proteinExistence type="predicted"/>
<organism evidence="3 4">
    <name type="scientific">Jannaschia pohangensis</name>
    <dbReference type="NCBI Taxonomy" id="390807"/>
    <lineage>
        <taxon>Bacteria</taxon>
        <taxon>Pseudomonadati</taxon>
        <taxon>Pseudomonadota</taxon>
        <taxon>Alphaproteobacteria</taxon>
        <taxon>Rhodobacterales</taxon>
        <taxon>Roseobacteraceae</taxon>
        <taxon>Jannaschia</taxon>
    </lineage>
</organism>
<dbReference type="OrthoDB" id="9811157at2"/>
<evidence type="ECO:0000259" key="2">
    <source>
        <dbReference type="Pfam" id="PF23639"/>
    </source>
</evidence>
<dbReference type="Pfam" id="PF13362">
    <property type="entry name" value="Toprim_3"/>
    <property type="match status" value="1"/>
</dbReference>
<dbReference type="EMBL" id="FORA01000001">
    <property type="protein sequence ID" value="SFI55966.1"/>
    <property type="molecule type" value="Genomic_DNA"/>
</dbReference>
<name>A0A1I3J774_9RHOB</name>
<protein>
    <submittedName>
        <fullName evidence="3">Toprim domain-containing protein</fullName>
    </submittedName>
</protein>
<evidence type="ECO:0000313" key="3">
    <source>
        <dbReference type="EMBL" id="SFI55966.1"/>
    </source>
</evidence>